<dbReference type="RefSeq" id="WP_261696921.1">
    <property type="nucleotide sequence ID" value="NZ_CP104694.1"/>
</dbReference>
<organism evidence="2 3">
    <name type="scientific">Tahibacter amnicola</name>
    <dbReference type="NCBI Taxonomy" id="2976241"/>
    <lineage>
        <taxon>Bacteria</taxon>
        <taxon>Pseudomonadati</taxon>
        <taxon>Pseudomonadota</taxon>
        <taxon>Gammaproteobacteria</taxon>
        <taxon>Lysobacterales</taxon>
        <taxon>Rhodanobacteraceae</taxon>
        <taxon>Tahibacter</taxon>
    </lineage>
</organism>
<sequence length="157" mass="15911">MSESIRTRLAALGHELPAVTPAAGNYVSTTRAGNLLFVAGQIPARDGTAVLCGKLGATIDEAQARQAAELCAVGVLAQLDAAIGGDWSKVARVVRIGGFINAVDTFDGHSRVMNGASDLLVAVLGERGRHARTSVGVASLPAGAVVEVDAVIELVAA</sequence>
<proteinExistence type="predicted"/>
<dbReference type="InterPro" id="IPR035959">
    <property type="entry name" value="RutC-like_sf"/>
</dbReference>
<name>A0ABY6BJM2_9GAMM</name>
<evidence type="ECO:0000259" key="1">
    <source>
        <dbReference type="Pfam" id="PF14588"/>
    </source>
</evidence>
<evidence type="ECO:0000313" key="3">
    <source>
        <dbReference type="Proteomes" id="UP001064632"/>
    </source>
</evidence>
<dbReference type="PANTHER" id="PTHR43760">
    <property type="entry name" value="ENDORIBONUCLEASE-RELATED"/>
    <property type="match status" value="1"/>
</dbReference>
<dbReference type="Pfam" id="PF14588">
    <property type="entry name" value="YjgF_endoribonc"/>
    <property type="match status" value="1"/>
</dbReference>
<gene>
    <name evidence="2" type="ORF">N4264_10180</name>
</gene>
<dbReference type="EMBL" id="CP104694">
    <property type="protein sequence ID" value="UXI69969.1"/>
    <property type="molecule type" value="Genomic_DNA"/>
</dbReference>
<reference evidence="2" key="1">
    <citation type="submission" date="2022-09" db="EMBL/GenBank/DDBJ databases">
        <title>Tahibacter sp. nov., isolated from a fresh water.</title>
        <authorList>
            <person name="Baek J.H."/>
            <person name="Lee J.K."/>
            <person name="Kim J.M."/>
            <person name="Jeon C.O."/>
        </authorList>
    </citation>
    <scope>NUCLEOTIDE SEQUENCE</scope>
    <source>
        <strain evidence="2">W38</strain>
    </source>
</reference>
<accession>A0ABY6BJM2</accession>
<dbReference type="SUPFAM" id="SSF55298">
    <property type="entry name" value="YjgF-like"/>
    <property type="match status" value="1"/>
</dbReference>
<dbReference type="Gene3D" id="3.30.1330.40">
    <property type="entry name" value="RutC-like"/>
    <property type="match status" value="1"/>
</dbReference>
<dbReference type="PANTHER" id="PTHR43760:SF1">
    <property type="entry name" value="ENDORIBONUCLEASE L-PSP_CHORISMATE MUTASE-LIKE DOMAIN-CONTAINING PROTEIN"/>
    <property type="match status" value="1"/>
</dbReference>
<protein>
    <submittedName>
        <fullName evidence="2">RidA family protein</fullName>
    </submittedName>
</protein>
<dbReference type="CDD" id="cd02199">
    <property type="entry name" value="YjgF_YER057c_UK114_like_1"/>
    <property type="match status" value="1"/>
</dbReference>
<keyword evidence="3" id="KW-1185">Reference proteome</keyword>
<feature type="domain" description="Endoribonuclease L-PSP/chorismate mutase-like" evidence="1">
    <location>
        <begin position="7"/>
        <end position="145"/>
    </location>
</feature>
<dbReference type="InterPro" id="IPR013813">
    <property type="entry name" value="Endoribo_LPSP/chorism_mut-like"/>
</dbReference>
<evidence type="ECO:0000313" key="2">
    <source>
        <dbReference type="EMBL" id="UXI69969.1"/>
    </source>
</evidence>
<dbReference type="Proteomes" id="UP001064632">
    <property type="component" value="Chromosome"/>
</dbReference>